<feature type="transmembrane region" description="Helical" evidence="1">
    <location>
        <begin position="16"/>
        <end position="36"/>
    </location>
</feature>
<dbReference type="InterPro" id="IPR019692">
    <property type="entry name" value="CFP-6_PH"/>
</dbReference>
<accession>A0A6I6DNX4</accession>
<gene>
    <name evidence="3" type="ORF">D7D94_01520</name>
</gene>
<evidence type="ECO:0000259" key="2">
    <source>
        <dbReference type="Pfam" id="PF10756"/>
    </source>
</evidence>
<feature type="domain" description="Low molecular weight protein antigen 6 PH" evidence="2">
    <location>
        <begin position="64"/>
        <end position="118"/>
    </location>
</feature>
<feature type="transmembrane region" description="Helical" evidence="1">
    <location>
        <begin position="176"/>
        <end position="193"/>
    </location>
</feature>
<protein>
    <submittedName>
        <fullName evidence="3">PH domain-containing protein</fullName>
    </submittedName>
</protein>
<keyword evidence="1" id="KW-1133">Transmembrane helix</keyword>
<dbReference type="KEGG" id="moj:D7D94_01520"/>
<reference evidence="3 4" key="1">
    <citation type="submission" date="2018-09" db="EMBL/GenBank/DDBJ databases">
        <title>Whole genome sequencing of Microbacterium oryzae strain MB-10T.</title>
        <authorList>
            <person name="Das S.K."/>
        </authorList>
    </citation>
    <scope>NUCLEOTIDE SEQUENCE [LARGE SCALE GENOMIC DNA]</scope>
    <source>
        <strain evidence="3 4">MB-10</strain>
    </source>
</reference>
<sequence length="194" mass="20603">MTHPRERSRTIRGNAGLVWLLLAAVVVAFLLGDVLIRGSAEQAALIAPWLLLPLWFVWTFLYAPSVVADPRGAIVRNPLRTTDIPWAAVESIALTWQVAFVLDSGRTVQAWAIPAGKPTRRGVPHPSERETEILRELHEQAADGAVSDGAVSDGAVPAGGSGAAGRVRTSWNAPQLIVLAILVVWAAAAVAVTS</sequence>
<dbReference type="EMBL" id="CP032550">
    <property type="protein sequence ID" value="QGU26512.1"/>
    <property type="molecule type" value="Genomic_DNA"/>
</dbReference>
<dbReference type="Proteomes" id="UP000422989">
    <property type="component" value="Chromosome"/>
</dbReference>
<dbReference type="AlphaFoldDB" id="A0A6I6DNX4"/>
<name>A0A6I6DNX4_9MICO</name>
<dbReference type="OrthoDB" id="3712355at2"/>
<dbReference type="Pfam" id="PF10756">
    <property type="entry name" value="bPH_6"/>
    <property type="match status" value="1"/>
</dbReference>
<evidence type="ECO:0000313" key="3">
    <source>
        <dbReference type="EMBL" id="QGU26512.1"/>
    </source>
</evidence>
<keyword evidence="4" id="KW-1185">Reference proteome</keyword>
<keyword evidence="1" id="KW-0472">Membrane</keyword>
<proteinExistence type="predicted"/>
<feature type="transmembrane region" description="Helical" evidence="1">
    <location>
        <begin position="43"/>
        <end position="64"/>
    </location>
</feature>
<evidence type="ECO:0000256" key="1">
    <source>
        <dbReference type="SAM" id="Phobius"/>
    </source>
</evidence>
<dbReference type="RefSeq" id="WP_156240909.1">
    <property type="nucleotide sequence ID" value="NZ_BAAAZL010000002.1"/>
</dbReference>
<organism evidence="3 4">
    <name type="scientific">Microbacterium oryzae</name>
    <dbReference type="NCBI Taxonomy" id="743009"/>
    <lineage>
        <taxon>Bacteria</taxon>
        <taxon>Bacillati</taxon>
        <taxon>Actinomycetota</taxon>
        <taxon>Actinomycetes</taxon>
        <taxon>Micrococcales</taxon>
        <taxon>Microbacteriaceae</taxon>
        <taxon>Microbacterium</taxon>
    </lineage>
</organism>
<evidence type="ECO:0000313" key="4">
    <source>
        <dbReference type="Proteomes" id="UP000422989"/>
    </source>
</evidence>
<keyword evidence="1" id="KW-0812">Transmembrane</keyword>